<accession>A0A0B5DC68</accession>
<proteinExistence type="predicted"/>
<gene>
    <name evidence="2" type="ORF">SNOD_00980</name>
</gene>
<keyword evidence="3" id="KW-1185">Reference proteome</keyword>
<reference evidence="3" key="1">
    <citation type="submission" date="2014-09" db="EMBL/GenBank/DDBJ databases">
        <title>Sequence of the Streptomyces nodosus genome.</title>
        <authorList>
            <person name="Sweeney P."/>
            <person name="Stephens N."/>
            <person name="Murphy C."/>
            <person name="Caffrey P."/>
        </authorList>
    </citation>
    <scope>NUCLEOTIDE SEQUENCE [LARGE SCALE GENOMIC DNA]</scope>
    <source>
        <strain evidence="3">ATCC 14899</strain>
    </source>
</reference>
<reference evidence="2 3" key="2">
    <citation type="journal article" date="2016" name="Appl. Microbiol. Biotechnol.">
        <title>Exploiting the genome sequence of Streptomyces nodosus for enhanced antibiotic production.</title>
        <authorList>
            <person name="Sweeney P."/>
            <person name="Murphy C.D."/>
            <person name="Caffrey P."/>
        </authorList>
    </citation>
    <scope>NUCLEOTIDE SEQUENCE [LARGE SCALE GENOMIC DNA]</scope>
    <source>
        <strain evidence="2 3">ATCC 14899</strain>
    </source>
</reference>
<dbReference type="EMBL" id="CP009313">
    <property type="protein sequence ID" value="AJE38805.1"/>
    <property type="molecule type" value="Genomic_DNA"/>
</dbReference>
<dbReference type="STRING" id="40318.SNOD_00980"/>
<dbReference type="RefSeq" id="WP_043436856.1">
    <property type="nucleotide sequence ID" value="NZ_CP009313.1"/>
</dbReference>
<dbReference type="HOGENOM" id="CLU_1676877_0_0_11"/>
<evidence type="ECO:0000313" key="3">
    <source>
        <dbReference type="Proteomes" id="UP000031526"/>
    </source>
</evidence>
<protein>
    <submittedName>
        <fullName evidence="2">Uncharacterized protein</fullName>
    </submittedName>
</protein>
<dbReference type="Proteomes" id="UP000031526">
    <property type="component" value="Chromosome"/>
</dbReference>
<evidence type="ECO:0000256" key="1">
    <source>
        <dbReference type="SAM" id="MobiDB-lite"/>
    </source>
</evidence>
<name>A0A0B5DC68_9ACTN</name>
<organism evidence="2 3">
    <name type="scientific">Streptomyces nodosus</name>
    <dbReference type="NCBI Taxonomy" id="40318"/>
    <lineage>
        <taxon>Bacteria</taxon>
        <taxon>Bacillati</taxon>
        <taxon>Actinomycetota</taxon>
        <taxon>Actinomycetes</taxon>
        <taxon>Kitasatosporales</taxon>
        <taxon>Streptomycetaceae</taxon>
        <taxon>Streptomyces</taxon>
    </lineage>
</organism>
<evidence type="ECO:0000313" key="2">
    <source>
        <dbReference type="EMBL" id="AJE38805.1"/>
    </source>
</evidence>
<sequence length="157" mass="17481">MLQLTDIHGDVTVELPLDTSQTPTALAYDEYGNPQGDIRATRYGWLGGKQRSSESPRDATNGGRASRPAHTSGVQKGRGTGRLEERPCRQDPFVSGTANTKSHTRHRRGRFRDESHLTDSDDSTRLVRLKHSRAVSTRQDKRAYVFHGTIVVASIRL</sequence>
<dbReference type="AlphaFoldDB" id="A0A0B5DC68"/>
<feature type="region of interest" description="Disordered" evidence="1">
    <location>
        <begin position="47"/>
        <end position="121"/>
    </location>
</feature>
<feature type="compositionally biased region" description="Basic and acidic residues" evidence="1">
    <location>
        <begin position="111"/>
        <end position="121"/>
    </location>
</feature>